<dbReference type="GO" id="GO:0005739">
    <property type="term" value="C:mitochondrion"/>
    <property type="evidence" value="ECO:0007669"/>
    <property type="project" value="TreeGrafter"/>
</dbReference>
<dbReference type="Gene3D" id="1.25.40.10">
    <property type="entry name" value="Tetratricopeptide repeat domain"/>
    <property type="match status" value="1"/>
</dbReference>
<reference evidence="4 5" key="1">
    <citation type="submission" date="2022-01" db="EMBL/GenBank/DDBJ databases">
        <authorList>
            <person name="Xiong W."/>
            <person name="Schranz E."/>
        </authorList>
    </citation>
    <scope>NUCLEOTIDE SEQUENCE [LARGE SCALE GENOMIC DNA]</scope>
</reference>
<dbReference type="Pfam" id="PF13041">
    <property type="entry name" value="PPR_2"/>
    <property type="match status" value="1"/>
</dbReference>
<comment type="caution">
    <text evidence="4">The sequence shown here is derived from an EMBL/GenBank/DDBJ whole genome shotgun (WGS) entry which is preliminary data.</text>
</comment>
<dbReference type="NCBIfam" id="TIGR00756">
    <property type="entry name" value="PPR"/>
    <property type="match status" value="3"/>
</dbReference>
<dbReference type="PROSITE" id="PS51375">
    <property type="entry name" value="PPR"/>
    <property type="match status" value="3"/>
</dbReference>
<keyword evidence="5" id="KW-1185">Reference proteome</keyword>
<dbReference type="InterPro" id="IPR051114">
    <property type="entry name" value="Mito_RNA_Proc_CCM1"/>
</dbReference>
<name>A0AAU9NZ27_9ASTR</name>
<evidence type="ECO:0000256" key="3">
    <source>
        <dbReference type="PROSITE-ProRule" id="PRU00708"/>
    </source>
</evidence>
<dbReference type="GO" id="GO:0007005">
    <property type="term" value="P:mitochondrion organization"/>
    <property type="evidence" value="ECO:0007669"/>
    <property type="project" value="TreeGrafter"/>
</dbReference>
<evidence type="ECO:0000313" key="5">
    <source>
        <dbReference type="Proteomes" id="UP001157418"/>
    </source>
</evidence>
<organism evidence="4 5">
    <name type="scientific">Lactuca virosa</name>
    <dbReference type="NCBI Taxonomy" id="75947"/>
    <lineage>
        <taxon>Eukaryota</taxon>
        <taxon>Viridiplantae</taxon>
        <taxon>Streptophyta</taxon>
        <taxon>Embryophyta</taxon>
        <taxon>Tracheophyta</taxon>
        <taxon>Spermatophyta</taxon>
        <taxon>Magnoliopsida</taxon>
        <taxon>eudicotyledons</taxon>
        <taxon>Gunneridae</taxon>
        <taxon>Pentapetalae</taxon>
        <taxon>asterids</taxon>
        <taxon>campanulids</taxon>
        <taxon>Asterales</taxon>
        <taxon>Asteraceae</taxon>
        <taxon>Cichorioideae</taxon>
        <taxon>Cichorieae</taxon>
        <taxon>Lactucinae</taxon>
        <taxon>Lactuca</taxon>
    </lineage>
</organism>
<dbReference type="EMBL" id="CAKMRJ010005412">
    <property type="protein sequence ID" value="CAH1443004.1"/>
    <property type="molecule type" value="Genomic_DNA"/>
</dbReference>
<feature type="repeat" description="PPR" evidence="3">
    <location>
        <begin position="62"/>
        <end position="96"/>
    </location>
</feature>
<gene>
    <name evidence="4" type="ORF">LVIROSA_LOCUS28954</name>
</gene>
<keyword evidence="2" id="KW-0677">Repeat</keyword>
<dbReference type="InterPro" id="IPR011990">
    <property type="entry name" value="TPR-like_helical_dom_sf"/>
</dbReference>
<dbReference type="Proteomes" id="UP001157418">
    <property type="component" value="Unassembled WGS sequence"/>
</dbReference>
<sequence>MGISKAKRLEEAKTVLEDMSKVGTYLDHVAYSALIDGFMKQGCVDEALKLKDEMFVNGVKLNVFTYISIIFGLCRAHRFEEAIGVLTGMKERGTPPDVYCCYSSLIIGLCKEKKMEQVQSMLIQMKNNGVKPNALLYCKILPSSQVVAASFLPILAPTEPCAINKEQQIAFHELPIALTSIELNM</sequence>
<evidence type="ECO:0000256" key="1">
    <source>
        <dbReference type="ARBA" id="ARBA00007626"/>
    </source>
</evidence>
<accession>A0AAU9NZ27</accession>
<evidence type="ECO:0008006" key="6">
    <source>
        <dbReference type="Google" id="ProtNLM"/>
    </source>
</evidence>
<dbReference type="PANTHER" id="PTHR47934">
    <property type="entry name" value="PENTATRICOPEPTIDE REPEAT-CONTAINING PROTEIN PET309, MITOCHONDRIAL"/>
    <property type="match status" value="1"/>
</dbReference>
<evidence type="ECO:0000313" key="4">
    <source>
        <dbReference type="EMBL" id="CAH1443004.1"/>
    </source>
</evidence>
<comment type="similarity">
    <text evidence="1">Belongs to the PPR family. P subfamily.</text>
</comment>
<protein>
    <recommendedName>
        <fullName evidence="6">Pentatricopeptide repeat-containing protein</fullName>
    </recommendedName>
</protein>
<dbReference type="Pfam" id="PF01535">
    <property type="entry name" value="PPR"/>
    <property type="match status" value="1"/>
</dbReference>
<feature type="repeat" description="PPR" evidence="3">
    <location>
        <begin position="27"/>
        <end position="61"/>
    </location>
</feature>
<dbReference type="PANTHER" id="PTHR47934:SF6">
    <property type="entry name" value="MITOCHONDRIAL GROUP I INTRON SPLICING FACTOR CCM1-RELATED"/>
    <property type="match status" value="1"/>
</dbReference>
<dbReference type="GO" id="GO:0003729">
    <property type="term" value="F:mRNA binding"/>
    <property type="evidence" value="ECO:0007669"/>
    <property type="project" value="TreeGrafter"/>
</dbReference>
<dbReference type="AlphaFoldDB" id="A0AAU9NZ27"/>
<dbReference type="InterPro" id="IPR002885">
    <property type="entry name" value="PPR_rpt"/>
</dbReference>
<dbReference type="GO" id="GO:0006396">
    <property type="term" value="P:RNA processing"/>
    <property type="evidence" value="ECO:0007669"/>
    <property type="project" value="TreeGrafter"/>
</dbReference>
<feature type="repeat" description="PPR" evidence="3">
    <location>
        <begin position="98"/>
        <end position="132"/>
    </location>
</feature>
<proteinExistence type="inferred from homology"/>
<evidence type="ECO:0000256" key="2">
    <source>
        <dbReference type="ARBA" id="ARBA00022737"/>
    </source>
</evidence>